<reference evidence="5" key="1">
    <citation type="submission" date="2023-04" db="EMBL/GenBank/DDBJ databases">
        <title>Phytophthora fragariaefolia NBRC 109709.</title>
        <authorList>
            <person name="Ichikawa N."/>
            <person name="Sato H."/>
            <person name="Tonouchi N."/>
        </authorList>
    </citation>
    <scope>NUCLEOTIDE SEQUENCE</scope>
    <source>
        <strain evidence="5">NBRC 109709</strain>
    </source>
</reference>
<sequence length="143" mass="16484">MTSRQLAAFFFTPVEPVLNRCNICELPRKQASRTGYTNLVSHLQSAHPTHSEEYAEFQARNLSTLEVFGFVDEVTSYMYDWLRWIVERNLPLSEVENPLTLKLVRMRPTSATTLKIYMKRVATRVGSVIAEDMGTCFGIMWDD</sequence>
<organism evidence="5 6">
    <name type="scientific">Phytophthora fragariaefolia</name>
    <dbReference type="NCBI Taxonomy" id="1490495"/>
    <lineage>
        <taxon>Eukaryota</taxon>
        <taxon>Sar</taxon>
        <taxon>Stramenopiles</taxon>
        <taxon>Oomycota</taxon>
        <taxon>Peronosporomycetes</taxon>
        <taxon>Peronosporales</taxon>
        <taxon>Peronosporaceae</taxon>
        <taxon>Phytophthora</taxon>
    </lineage>
</organism>
<dbReference type="PANTHER" id="PTHR40866:SF1">
    <property type="entry name" value="BED-TYPE DOMAIN-CONTAINING PROTEIN"/>
    <property type="match status" value="1"/>
</dbReference>
<evidence type="ECO:0000313" key="6">
    <source>
        <dbReference type="Proteomes" id="UP001165121"/>
    </source>
</evidence>
<dbReference type="OrthoDB" id="122048at2759"/>
<feature type="domain" description="BED-type" evidence="4">
    <location>
        <begin position="18"/>
        <end position="48"/>
    </location>
</feature>
<name>A0A9W7CLK4_9STRA</name>
<evidence type="ECO:0000313" key="5">
    <source>
        <dbReference type="EMBL" id="GMF33947.1"/>
    </source>
</evidence>
<dbReference type="EMBL" id="BSXT01000773">
    <property type="protein sequence ID" value="GMF33947.1"/>
    <property type="molecule type" value="Genomic_DNA"/>
</dbReference>
<dbReference type="AlphaFoldDB" id="A0A9W7CLK4"/>
<evidence type="ECO:0000256" key="2">
    <source>
        <dbReference type="ARBA" id="ARBA00022771"/>
    </source>
</evidence>
<proteinExistence type="predicted"/>
<dbReference type="PANTHER" id="PTHR40866">
    <property type="entry name" value="BED-TYPE DOMAIN-CONTAINING PROTEIN"/>
    <property type="match status" value="1"/>
</dbReference>
<keyword evidence="3" id="KW-0862">Zinc</keyword>
<dbReference type="Proteomes" id="UP001165121">
    <property type="component" value="Unassembled WGS sequence"/>
</dbReference>
<keyword evidence="2" id="KW-0863">Zinc-finger</keyword>
<comment type="caution">
    <text evidence="5">The sequence shown here is derived from an EMBL/GenBank/DDBJ whole genome shotgun (WGS) entry which is preliminary data.</text>
</comment>
<keyword evidence="6" id="KW-1185">Reference proteome</keyword>
<dbReference type="Pfam" id="PF02892">
    <property type="entry name" value="zf-BED"/>
    <property type="match status" value="1"/>
</dbReference>
<evidence type="ECO:0000259" key="4">
    <source>
        <dbReference type="Pfam" id="PF02892"/>
    </source>
</evidence>
<protein>
    <submittedName>
        <fullName evidence="5">Unnamed protein product</fullName>
    </submittedName>
</protein>
<gene>
    <name evidence="5" type="ORF">Pfra01_000858000</name>
</gene>
<evidence type="ECO:0000256" key="1">
    <source>
        <dbReference type="ARBA" id="ARBA00022723"/>
    </source>
</evidence>
<evidence type="ECO:0000256" key="3">
    <source>
        <dbReference type="ARBA" id="ARBA00022833"/>
    </source>
</evidence>
<accession>A0A9W7CLK4</accession>
<dbReference type="GO" id="GO:0008270">
    <property type="term" value="F:zinc ion binding"/>
    <property type="evidence" value="ECO:0007669"/>
    <property type="project" value="UniProtKB-KW"/>
</dbReference>
<dbReference type="InterPro" id="IPR003656">
    <property type="entry name" value="Znf_BED"/>
</dbReference>
<keyword evidence="1" id="KW-0479">Metal-binding</keyword>
<dbReference type="GO" id="GO:0003677">
    <property type="term" value="F:DNA binding"/>
    <property type="evidence" value="ECO:0007669"/>
    <property type="project" value="InterPro"/>
</dbReference>